<keyword evidence="2" id="KW-0812">Transmembrane</keyword>
<feature type="region of interest" description="Disordered" evidence="1">
    <location>
        <begin position="32"/>
        <end position="157"/>
    </location>
</feature>
<keyword evidence="2" id="KW-0472">Membrane</keyword>
<feature type="compositionally biased region" description="Polar residues" evidence="1">
    <location>
        <begin position="56"/>
        <end position="66"/>
    </location>
</feature>
<feature type="transmembrane region" description="Helical" evidence="2">
    <location>
        <begin position="431"/>
        <end position="456"/>
    </location>
</feature>
<feature type="region of interest" description="Disordered" evidence="1">
    <location>
        <begin position="312"/>
        <end position="395"/>
    </location>
</feature>
<dbReference type="EMBL" id="BMAT01010333">
    <property type="protein sequence ID" value="GFS24418.1"/>
    <property type="molecule type" value="Genomic_DNA"/>
</dbReference>
<name>A0AAV4JR14_9GAST</name>
<keyword evidence="4" id="KW-1185">Reference proteome</keyword>
<keyword evidence="2" id="KW-1133">Transmembrane helix</keyword>
<feature type="transmembrane region" description="Helical" evidence="2">
    <location>
        <begin position="462"/>
        <end position="484"/>
    </location>
</feature>
<feature type="compositionally biased region" description="Basic and acidic residues" evidence="1">
    <location>
        <begin position="40"/>
        <end position="49"/>
    </location>
</feature>
<evidence type="ECO:0000256" key="2">
    <source>
        <dbReference type="SAM" id="Phobius"/>
    </source>
</evidence>
<evidence type="ECO:0000313" key="4">
    <source>
        <dbReference type="Proteomes" id="UP000762676"/>
    </source>
</evidence>
<feature type="region of interest" description="Disordered" evidence="1">
    <location>
        <begin position="189"/>
        <end position="213"/>
    </location>
</feature>
<feature type="compositionally biased region" description="Polar residues" evidence="1">
    <location>
        <begin position="314"/>
        <end position="326"/>
    </location>
</feature>
<feature type="compositionally biased region" description="Basic residues" evidence="1">
    <location>
        <begin position="130"/>
        <end position="147"/>
    </location>
</feature>
<feature type="compositionally biased region" description="Basic and acidic residues" evidence="1">
    <location>
        <begin position="363"/>
        <end position="376"/>
    </location>
</feature>
<dbReference type="AlphaFoldDB" id="A0AAV4JR14"/>
<feature type="compositionally biased region" description="Basic and acidic residues" evidence="1">
    <location>
        <begin position="83"/>
        <end position="106"/>
    </location>
</feature>
<protein>
    <submittedName>
        <fullName evidence="3">Uncharacterized protein</fullName>
    </submittedName>
</protein>
<gene>
    <name evidence="3" type="ORF">ElyMa_005156800</name>
</gene>
<feature type="compositionally biased region" description="Basic and acidic residues" evidence="1">
    <location>
        <begin position="327"/>
        <end position="347"/>
    </location>
</feature>
<sequence length="487" mass="54086">MPHLYQSDELINVTEISTDGYHRPAASLHSLSKVQVGSPRDFRDERHSVELGQLKLRSSGNGSSILSGAGGSHPAEDGPIDDGPARSESDMKTEKELHGDSQEPRDSLSSNGSVGAERSSRSTQTDTRGHKLSSHHLRRLSHGRRKRNSETESTESLAAVNERGFKVGGMIPSKEKIKNILFHKADTLDSTSRKETEEGNSLGKTQPHMKKQSMDWAVPSELATQDETSPPKYNFSLGLFNSNLEVPKRHLMYSKSKKASVALQVDTTGPFALATGDLQDVLGKLDWENGENAHFEAIQEQRRERQAELLSKLYKTNRTSKSSATNSEKRSSEKRSSEKRSSDKRSSESGSDGKFSTCYKKTQGREDKGQIVDEPTRSAPCHGELRRGRMSQHLKPTERNVSAARCGQPLPLFFRPAQNTSERGRLVFWRLVGLVSCHTTLWLPALIMVQVVVMATTEPLQVALLFLAWLRPLVGSSLLLWFSLKES</sequence>
<evidence type="ECO:0000313" key="3">
    <source>
        <dbReference type="EMBL" id="GFS24418.1"/>
    </source>
</evidence>
<accession>A0AAV4JR14</accession>
<proteinExistence type="predicted"/>
<comment type="caution">
    <text evidence="3">The sequence shown here is derived from an EMBL/GenBank/DDBJ whole genome shotgun (WGS) entry which is preliminary data.</text>
</comment>
<evidence type="ECO:0000256" key="1">
    <source>
        <dbReference type="SAM" id="MobiDB-lite"/>
    </source>
</evidence>
<reference evidence="3 4" key="1">
    <citation type="journal article" date="2021" name="Elife">
        <title>Chloroplast acquisition without the gene transfer in kleptoplastic sea slugs, Plakobranchus ocellatus.</title>
        <authorList>
            <person name="Maeda T."/>
            <person name="Takahashi S."/>
            <person name="Yoshida T."/>
            <person name="Shimamura S."/>
            <person name="Takaki Y."/>
            <person name="Nagai Y."/>
            <person name="Toyoda A."/>
            <person name="Suzuki Y."/>
            <person name="Arimoto A."/>
            <person name="Ishii H."/>
            <person name="Satoh N."/>
            <person name="Nishiyama T."/>
            <person name="Hasebe M."/>
            <person name="Maruyama T."/>
            <person name="Minagawa J."/>
            <person name="Obokata J."/>
            <person name="Shigenobu S."/>
        </authorList>
    </citation>
    <scope>NUCLEOTIDE SEQUENCE [LARGE SCALE GENOMIC DNA]</scope>
</reference>
<organism evidence="3 4">
    <name type="scientific">Elysia marginata</name>
    <dbReference type="NCBI Taxonomy" id="1093978"/>
    <lineage>
        <taxon>Eukaryota</taxon>
        <taxon>Metazoa</taxon>
        <taxon>Spiralia</taxon>
        <taxon>Lophotrochozoa</taxon>
        <taxon>Mollusca</taxon>
        <taxon>Gastropoda</taxon>
        <taxon>Heterobranchia</taxon>
        <taxon>Euthyneura</taxon>
        <taxon>Panpulmonata</taxon>
        <taxon>Sacoglossa</taxon>
        <taxon>Placobranchoidea</taxon>
        <taxon>Plakobranchidae</taxon>
        <taxon>Elysia</taxon>
    </lineage>
</organism>
<dbReference type="Proteomes" id="UP000762676">
    <property type="component" value="Unassembled WGS sequence"/>
</dbReference>